<dbReference type="InterPro" id="IPR030868">
    <property type="entry name" value="MqnA"/>
</dbReference>
<comment type="catalytic activity">
    <reaction evidence="4">
        <text>chorismate = 3-[(1-carboxyvinyl)-oxy]benzoate + H2O</text>
        <dbReference type="Rhea" id="RHEA:40051"/>
        <dbReference type="ChEBI" id="CHEBI:15377"/>
        <dbReference type="ChEBI" id="CHEBI:29748"/>
        <dbReference type="ChEBI" id="CHEBI:76981"/>
        <dbReference type="EC" id="4.2.1.151"/>
    </reaction>
</comment>
<dbReference type="Pfam" id="PF02621">
    <property type="entry name" value="VitK2_biosynth"/>
    <property type="match status" value="1"/>
</dbReference>
<proteinExistence type="inferred from homology"/>
<dbReference type="GO" id="GO:0009234">
    <property type="term" value="P:menaquinone biosynthetic process"/>
    <property type="evidence" value="ECO:0007669"/>
    <property type="project" value="UniProtKB-UniRule"/>
</dbReference>
<gene>
    <name evidence="4" type="primary">mqnA</name>
    <name evidence="5" type="ORF">NPRO_09360</name>
</gene>
<evidence type="ECO:0000256" key="4">
    <source>
        <dbReference type="HAMAP-Rule" id="MF_00995"/>
    </source>
</evidence>
<dbReference type="UniPathway" id="UPA00079"/>
<protein>
    <recommendedName>
        <fullName evidence="4">Chorismate dehydratase</fullName>
        <ecNumber evidence="4">4.2.1.151</ecNumber>
    </recommendedName>
    <alternativeName>
        <fullName evidence="4">Menaquinone biosynthetic enzyme MqnA</fullName>
    </alternativeName>
</protein>
<dbReference type="EMBL" id="AP021858">
    <property type="protein sequence ID" value="BBO23341.1"/>
    <property type="molecule type" value="Genomic_DNA"/>
</dbReference>
<evidence type="ECO:0000256" key="2">
    <source>
        <dbReference type="ARBA" id="ARBA00022428"/>
    </source>
</evidence>
<evidence type="ECO:0000256" key="3">
    <source>
        <dbReference type="ARBA" id="ARBA00023239"/>
    </source>
</evidence>
<dbReference type="SUPFAM" id="SSF53850">
    <property type="entry name" value="Periplasmic binding protein-like II"/>
    <property type="match status" value="1"/>
</dbReference>
<evidence type="ECO:0000313" key="5">
    <source>
        <dbReference type="EMBL" id="BBO23341.1"/>
    </source>
</evidence>
<dbReference type="InterPro" id="IPR003773">
    <property type="entry name" value="Menaquinone_biosynth"/>
</dbReference>
<organism evidence="5 6">
    <name type="scientific">Candidatus Nitrosymbiomonas proteolyticus</name>
    <dbReference type="NCBI Taxonomy" id="2608984"/>
    <lineage>
        <taxon>Bacteria</taxon>
        <taxon>Bacillati</taxon>
        <taxon>Armatimonadota</taxon>
        <taxon>Armatimonadota incertae sedis</taxon>
        <taxon>Candidatus Nitrosymbiomonas</taxon>
    </lineage>
</organism>
<dbReference type="KEGG" id="npy:NPRO_09360"/>
<dbReference type="CDD" id="cd13634">
    <property type="entry name" value="PBP2_Sco4506"/>
    <property type="match status" value="1"/>
</dbReference>
<comment type="similarity">
    <text evidence="4">Belongs to the MqnA/MqnD family. MqnA subfamily.</text>
</comment>
<dbReference type="Gene3D" id="3.40.190.10">
    <property type="entry name" value="Periplasmic binding protein-like II"/>
    <property type="match status" value="2"/>
</dbReference>
<comment type="pathway">
    <text evidence="1 4">Quinol/quinone metabolism; menaquinone biosynthesis.</text>
</comment>
<dbReference type="GO" id="GO:0016836">
    <property type="term" value="F:hydro-lyase activity"/>
    <property type="evidence" value="ECO:0007669"/>
    <property type="project" value="UniProtKB-UniRule"/>
</dbReference>
<reference evidence="5" key="1">
    <citation type="journal article" name="DNA Res.">
        <title>The physiological potential of anammox bacteria as revealed by their core genome structure.</title>
        <authorList>
            <person name="Okubo T."/>
            <person name="Toyoda A."/>
            <person name="Fukuhara K."/>
            <person name="Uchiyama I."/>
            <person name="Harigaya Y."/>
            <person name="Kuroiwa M."/>
            <person name="Suzuki T."/>
            <person name="Murakami Y."/>
            <person name="Suwa Y."/>
            <person name="Takami H."/>
        </authorList>
    </citation>
    <scope>NUCLEOTIDE SEQUENCE</scope>
    <source>
        <strain evidence="5">317325-2</strain>
    </source>
</reference>
<dbReference type="PANTHER" id="PTHR37690">
    <property type="entry name" value="CHORISMATE DEHYDRATASE"/>
    <property type="match status" value="1"/>
</dbReference>
<accession>A0A809S922</accession>
<dbReference type="EC" id="4.2.1.151" evidence="4"/>
<dbReference type="AlphaFoldDB" id="A0A809S922"/>
<comment type="function">
    <text evidence="4">Catalyzes the dehydration of chorismate into 3-[(1-carboxyvinyl)oxy]benzoate, a step in the biosynthesis of menaquinone (MK, vitamin K2).</text>
</comment>
<evidence type="ECO:0000256" key="1">
    <source>
        <dbReference type="ARBA" id="ARBA00004863"/>
    </source>
</evidence>
<name>A0A809S922_9BACT</name>
<dbReference type="Proteomes" id="UP000662873">
    <property type="component" value="Chromosome"/>
</dbReference>
<dbReference type="HAMAP" id="MF_00995">
    <property type="entry name" value="MqnA"/>
    <property type="match status" value="1"/>
</dbReference>
<keyword evidence="2 4" id="KW-0474">Menaquinone biosynthesis</keyword>
<sequence>MRFRVGSVPFVNARPLVAWFESLGEDSPVAVEYDLPSRLPRRLDDGAVDAILVSSIDLLTQPDRRAVAGVCIGSLGPAASVRLFSKTPIAEIASLALDASSMTSNALARLLLQRGYGVAPRTELCQPDLPAMLSTHDAAVLIGDKGLSESSEGVVELDLGEEWTRATGLPFVWALWVGDEDLAPELAAYLEEAFRWSQANFSQVCLQAAESSGWDLETCQRYLGETMRYELGEREVEGLQLYGSLLKEFGIAESVYEPTFVHPAAAGAASSP</sequence>
<dbReference type="PANTHER" id="PTHR37690:SF1">
    <property type="entry name" value="CHORISMATE DEHYDRATASE"/>
    <property type="match status" value="1"/>
</dbReference>
<evidence type="ECO:0000313" key="6">
    <source>
        <dbReference type="Proteomes" id="UP000662873"/>
    </source>
</evidence>
<keyword evidence="3 4" id="KW-0456">Lyase</keyword>